<dbReference type="PANTHER" id="PTHR43592">
    <property type="entry name" value="CAAX AMINO TERMINAL PROTEASE"/>
    <property type="match status" value="1"/>
</dbReference>
<keyword evidence="4" id="KW-1185">Reference proteome</keyword>
<proteinExistence type="predicted"/>
<dbReference type="PANTHER" id="PTHR43592:SF15">
    <property type="entry name" value="CAAX AMINO TERMINAL PROTEASE FAMILY PROTEIN"/>
    <property type="match status" value="1"/>
</dbReference>
<dbReference type="HOGENOM" id="CLU_043242_0_0_3"/>
<dbReference type="EMBL" id="BX548175">
    <property type="protein sequence ID" value="CAE21426.1"/>
    <property type="molecule type" value="Genomic_DNA"/>
</dbReference>
<dbReference type="Proteomes" id="UP000001423">
    <property type="component" value="Chromosome"/>
</dbReference>
<dbReference type="GO" id="GO:0006508">
    <property type="term" value="P:proteolysis"/>
    <property type="evidence" value="ECO:0007669"/>
    <property type="project" value="UniProtKB-KW"/>
</dbReference>
<feature type="transmembrane region" description="Helical" evidence="1">
    <location>
        <begin position="325"/>
        <end position="344"/>
    </location>
</feature>
<dbReference type="GO" id="GO:0080120">
    <property type="term" value="P:CAAX-box protein maturation"/>
    <property type="evidence" value="ECO:0007669"/>
    <property type="project" value="UniProtKB-ARBA"/>
</dbReference>
<protein>
    <submittedName>
        <fullName evidence="3">Possible membrane associated protease</fullName>
    </submittedName>
</protein>
<dbReference type="InterPro" id="IPR003675">
    <property type="entry name" value="Rce1/LyrA-like_dom"/>
</dbReference>
<feature type="transmembrane region" description="Helical" evidence="1">
    <location>
        <begin position="188"/>
        <end position="214"/>
    </location>
</feature>
<feature type="transmembrane region" description="Helical" evidence="1">
    <location>
        <begin position="272"/>
        <end position="290"/>
    </location>
</feature>
<keyword evidence="3" id="KW-0378">Hydrolase</keyword>
<keyword evidence="1" id="KW-0812">Transmembrane</keyword>
<feature type="transmembrane region" description="Helical" evidence="1">
    <location>
        <begin position="234"/>
        <end position="260"/>
    </location>
</feature>
<feature type="transmembrane region" description="Helical" evidence="1">
    <location>
        <begin position="20"/>
        <end position="39"/>
    </location>
</feature>
<evidence type="ECO:0000313" key="4">
    <source>
        <dbReference type="Proteomes" id="UP000001423"/>
    </source>
</evidence>
<dbReference type="GO" id="GO:0004175">
    <property type="term" value="F:endopeptidase activity"/>
    <property type="evidence" value="ECO:0007669"/>
    <property type="project" value="UniProtKB-ARBA"/>
</dbReference>
<evidence type="ECO:0000256" key="1">
    <source>
        <dbReference type="SAM" id="Phobius"/>
    </source>
</evidence>
<feature type="transmembrane region" description="Helical" evidence="1">
    <location>
        <begin position="440"/>
        <end position="461"/>
    </location>
</feature>
<name>Q7V6B5_PROMM</name>
<feature type="domain" description="CAAX prenyl protease 2/Lysostaphin resistance protein A-like" evidence="2">
    <location>
        <begin position="365"/>
        <end position="452"/>
    </location>
</feature>
<dbReference type="AlphaFoldDB" id="Q7V6B5"/>
<organism evidence="3 4">
    <name type="scientific">Prochlorococcus marinus (strain MIT 9313)</name>
    <dbReference type="NCBI Taxonomy" id="74547"/>
    <lineage>
        <taxon>Bacteria</taxon>
        <taxon>Bacillati</taxon>
        <taxon>Cyanobacteriota</taxon>
        <taxon>Cyanophyceae</taxon>
        <taxon>Synechococcales</taxon>
        <taxon>Prochlorococcaceae</taxon>
        <taxon>Prochlorococcus</taxon>
    </lineage>
</organism>
<dbReference type="eggNOG" id="COG1266">
    <property type="taxonomic scope" value="Bacteria"/>
</dbReference>
<sequence length="463" mass="49669">MSFDPLFSLIRRYTREPLWKVGLAFVSLMFAVLIWFVGLQDSFSRPSVTPTISMQQQEMALLADQAVPAAIRPLLVGEDPTLALQEALGEIPLSQMNDRQRLLLAGLQSSEAERRELLAASVQSPLLIPLEQALLASKQEGGLSLADREALGSLSGDPLLQQVGCFALGGDRDDCVNPRVASSMALRLVLSVVLPAAALLAGTALLLRHLWMLLRKSVAPWPPLQALPLSLTDMVLLIACGFVVLGEVIAPAFVAPLSALMTRGMDSPLSKALTVVIGYGALALPPLLILRQQLRSLQATDRPVDGWLQWRLQPWGSALLKAGRGWLMVMPLVLLTGWLMGLLLGDQGGSNPLLELVLRSKDPLALMLLATTAVILAPLFEELVFRGALLPVLAKSFGPLWGVVTSALVFGVAHLSVGELPPLFVLGLGLGLLRLSSGRLLPCVLMHALWNGVTFINLLLLGG</sequence>
<feature type="transmembrane region" description="Helical" evidence="1">
    <location>
        <begin position="400"/>
        <end position="433"/>
    </location>
</feature>
<dbReference type="RefSeq" id="WP_011130620.1">
    <property type="nucleotide sequence ID" value="NC_005071.1"/>
</dbReference>
<keyword evidence="3" id="KW-0645">Protease</keyword>
<feature type="transmembrane region" description="Helical" evidence="1">
    <location>
        <begin position="364"/>
        <end position="380"/>
    </location>
</feature>
<reference evidence="3 4" key="1">
    <citation type="journal article" date="2003" name="Nature">
        <title>Genome divergence in two Prochlorococcus ecotypes reflects oceanic niche differentiation.</title>
        <authorList>
            <person name="Rocap G."/>
            <person name="Larimer F.W."/>
            <person name="Lamerdin J.E."/>
            <person name="Malfatti S."/>
            <person name="Chain P."/>
            <person name="Ahlgren N.A."/>
            <person name="Arellano A."/>
            <person name="Coleman M."/>
            <person name="Hauser L."/>
            <person name="Hess W.R."/>
            <person name="Johnson Z.I."/>
            <person name="Land M.L."/>
            <person name="Lindell D."/>
            <person name="Post A.F."/>
            <person name="Regala W."/>
            <person name="Shah M."/>
            <person name="Shaw S.L."/>
            <person name="Steglich C."/>
            <person name="Sullivan M.B."/>
            <person name="Ting C.S."/>
            <person name="Tolonen A."/>
            <person name="Webb E.A."/>
            <person name="Zinser E.R."/>
            <person name="Chisholm S.W."/>
        </authorList>
    </citation>
    <scope>NUCLEOTIDE SEQUENCE [LARGE SCALE GENOMIC DNA]</scope>
    <source>
        <strain evidence="4">MIT 9313</strain>
    </source>
</reference>
<evidence type="ECO:0000259" key="2">
    <source>
        <dbReference type="Pfam" id="PF02517"/>
    </source>
</evidence>
<dbReference type="KEGG" id="pmt:PMT_1251"/>
<keyword evidence="1" id="KW-1133">Transmembrane helix</keyword>
<keyword evidence="1" id="KW-0472">Membrane</keyword>
<accession>Q7V6B5</accession>
<evidence type="ECO:0000313" key="3">
    <source>
        <dbReference type="EMBL" id="CAE21426.1"/>
    </source>
</evidence>
<dbReference type="Pfam" id="PF02517">
    <property type="entry name" value="Rce1-like"/>
    <property type="match status" value="1"/>
</dbReference>
<gene>
    <name evidence="3" type="ordered locus">PMT_1251</name>
</gene>